<gene>
    <name evidence="2" type="ORF">CAUJ_LOCUS10877</name>
</gene>
<feature type="transmembrane region" description="Helical" evidence="1">
    <location>
        <begin position="80"/>
        <end position="98"/>
    </location>
</feature>
<comment type="caution">
    <text evidence="2">The sequence shown here is derived from an EMBL/GenBank/DDBJ whole genome shotgun (WGS) entry which is preliminary data.</text>
</comment>
<evidence type="ECO:0000313" key="2">
    <source>
        <dbReference type="EMBL" id="CAD6194958.1"/>
    </source>
</evidence>
<feature type="transmembrane region" description="Helical" evidence="1">
    <location>
        <begin position="58"/>
        <end position="74"/>
    </location>
</feature>
<evidence type="ECO:0000313" key="3">
    <source>
        <dbReference type="Proteomes" id="UP000835052"/>
    </source>
</evidence>
<keyword evidence="3" id="KW-1185">Reference proteome</keyword>
<feature type="transmembrane region" description="Helical" evidence="1">
    <location>
        <begin position="105"/>
        <end position="133"/>
    </location>
</feature>
<feature type="transmembrane region" description="Helical" evidence="1">
    <location>
        <begin position="158"/>
        <end position="179"/>
    </location>
</feature>
<keyword evidence="1" id="KW-1133">Transmembrane helix</keyword>
<dbReference type="Proteomes" id="UP000835052">
    <property type="component" value="Unassembled WGS sequence"/>
</dbReference>
<accession>A0A8S1HKH6</accession>
<protein>
    <submittedName>
        <fullName evidence="2">Uncharacterized protein</fullName>
    </submittedName>
</protein>
<dbReference type="AlphaFoldDB" id="A0A8S1HKH6"/>
<keyword evidence="1" id="KW-0472">Membrane</keyword>
<name>A0A8S1HKH6_9PELO</name>
<evidence type="ECO:0000256" key="1">
    <source>
        <dbReference type="SAM" id="Phobius"/>
    </source>
</evidence>
<sequence>MLNFSFREAERTTPVELKKKHRQEVPVTAEGLLPMANIVLVTEPQPDSKWFGVYPPKIGLYAYLGLSALTAVFGLSQGQISAGALVGGLIFIEAFAIYRDHKQLLLLILVLLTISVVLLFFLDGFLLFLLILLSSEMSKETSGAELEKWNEAMRDMPLRTYVVVIAMGLLLSIHIWVLTRKVYEHAKRKHNRQIAYATVAEAPILTGKDGV</sequence>
<keyword evidence="1" id="KW-0812">Transmembrane</keyword>
<reference evidence="2" key="1">
    <citation type="submission" date="2020-10" db="EMBL/GenBank/DDBJ databases">
        <authorList>
            <person name="Kikuchi T."/>
        </authorList>
    </citation>
    <scope>NUCLEOTIDE SEQUENCE</scope>
    <source>
        <strain evidence="2">NKZ352</strain>
    </source>
</reference>
<dbReference type="EMBL" id="CAJGYM010000049">
    <property type="protein sequence ID" value="CAD6194958.1"/>
    <property type="molecule type" value="Genomic_DNA"/>
</dbReference>
<organism evidence="2 3">
    <name type="scientific">Caenorhabditis auriculariae</name>
    <dbReference type="NCBI Taxonomy" id="2777116"/>
    <lineage>
        <taxon>Eukaryota</taxon>
        <taxon>Metazoa</taxon>
        <taxon>Ecdysozoa</taxon>
        <taxon>Nematoda</taxon>
        <taxon>Chromadorea</taxon>
        <taxon>Rhabditida</taxon>
        <taxon>Rhabditina</taxon>
        <taxon>Rhabditomorpha</taxon>
        <taxon>Rhabditoidea</taxon>
        <taxon>Rhabditidae</taxon>
        <taxon>Peloderinae</taxon>
        <taxon>Caenorhabditis</taxon>
    </lineage>
</organism>
<proteinExistence type="predicted"/>